<evidence type="ECO:0000256" key="3">
    <source>
        <dbReference type="ARBA" id="ARBA00023004"/>
    </source>
</evidence>
<keyword evidence="2" id="KW-0479">Metal-binding</keyword>
<reference evidence="7" key="1">
    <citation type="journal article" date="2019" name="Int. J. Syst. Evol. Microbiol.">
        <title>The Global Catalogue of Microorganisms (GCM) 10K type strain sequencing project: providing services to taxonomists for standard genome sequencing and annotation.</title>
        <authorList>
            <consortium name="The Broad Institute Genomics Platform"/>
            <consortium name="The Broad Institute Genome Sequencing Center for Infectious Disease"/>
            <person name="Wu L."/>
            <person name="Ma J."/>
        </authorList>
    </citation>
    <scope>NUCLEOTIDE SEQUENCE [LARGE SCALE GENOMIC DNA]</scope>
    <source>
        <strain evidence="7">TISTR 1535</strain>
    </source>
</reference>
<keyword evidence="4" id="KW-0411">Iron-sulfur</keyword>
<dbReference type="PANTHER" id="PTHR21496">
    <property type="entry name" value="FERREDOXIN-RELATED"/>
    <property type="match status" value="1"/>
</dbReference>
<feature type="domain" description="Rieske" evidence="5">
    <location>
        <begin position="3"/>
        <end position="116"/>
    </location>
</feature>
<evidence type="ECO:0000259" key="5">
    <source>
        <dbReference type="PROSITE" id="PS51296"/>
    </source>
</evidence>
<evidence type="ECO:0000256" key="4">
    <source>
        <dbReference type="ARBA" id="ARBA00023014"/>
    </source>
</evidence>
<organism evidence="6 7">
    <name type="scientific">Lentibacillus juripiscarius</name>
    <dbReference type="NCBI Taxonomy" id="257446"/>
    <lineage>
        <taxon>Bacteria</taxon>
        <taxon>Bacillati</taxon>
        <taxon>Bacillota</taxon>
        <taxon>Bacilli</taxon>
        <taxon>Bacillales</taxon>
        <taxon>Bacillaceae</taxon>
        <taxon>Lentibacillus</taxon>
    </lineage>
</organism>
<dbReference type="RefSeq" id="WP_382395164.1">
    <property type="nucleotide sequence ID" value="NZ_JBHUNA010000034.1"/>
</dbReference>
<dbReference type="CDD" id="cd03467">
    <property type="entry name" value="Rieske"/>
    <property type="match status" value="1"/>
</dbReference>
<accession>A0ABW5V8K6</accession>
<dbReference type="EMBL" id="JBHUNA010000034">
    <property type="protein sequence ID" value="MFD2762048.1"/>
    <property type="molecule type" value="Genomic_DNA"/>
</dbReference>
<evidence type="ECO:0000256" key="1">
    <source>
        <dbReference type="ARBA" id="ARBA00022714"/>
    </source>
</evidence>
<gene>
    <name evidence="6" type="ORF">ACFSUO_13900</name>
</gene>
<dbReference type="Pfam" id="PF00355">
    <property type="entry name" value="Rieske"/>
    <property type="match status" value="1"/>
</dbReference>
<dbReference type="InterPro" id="IPR017941">
    <property type="entry name" value="Rieske_2Fe-2S"/>
</dbReference>
<comment type="caution">
    <text evidence="6">The sequence shown here is derived from an EMBL/GenBank/DDBJ whole genome shotgun (WGS) entry which is preliminary data.</text>
</comment>
<protein>
    <submittedName>
        <fullName evidence="6">Rieske (2Fe-2S) protein</fullName>
    </submittedName>
</protein>
<keyword evidence="1" id="KW-0001">2Fe-2S</keyword>
<dbReference type="PROSITE" id="PS51296">
    <property type="entry name" value="RIESKE"/>
    <property type="match status" value="1"/>
</dbReference>
<proteinExistence type="predicted"/>
<keyword evidence="3" id="KW-0408">Iron</keyword>
<dbReference type="SUPFAM" id="SSF50022">
    <property type="entry name" value="ISP domain"/>
    <property type="match status" value="1"/>
</dbReference>
<dbReference type="InterPro" id="IPR036922">
    <property type="entry name" value="Rieske_2Fe-2S_sf"/>
</dbReference>
<dbReference type="Proteomes" id="UP001597502">
    <property type="component" value="Unassembled WGS sequence"/>
</dbReference>
<name>A0ABW5V8K6_9BACI</name>
<sequence>MREVVCKKEDIDPGKMRSASLGKVPIVICRTKDGEFYAYANRCLHQGAPLSEGALCGDTKRTDVHGNYEYIRDGEILRCPWHGLEYDIKNDGCMLAEPQKKLRRFNVTIEDDHVVVYK</sequence>
<dbReference type="Gene3D" id="2.102.10.10">
    <property type="entry name" value="Rieske [2Fe-2S] iron-sulphur domain"/>
    <property type="match status" value="1"/>
</dbReference>
<dbReference type="PANTHER" id="PTHR21496:SF23">
    <property type="entry name" value="3-PHENYLPROPIONATE_CINNAMIC ACID DIOXYGENASE FERREDOXIN SUBUNIT"/>
    <property type="match status" value="1"/>
</dbReference>
<evidence type="ECO:0000313" key="7">
    <source>
        <dbReference type="Proteomes" id="UP001597502"/>
    </source>
</evidence>
<evidence type="ECO:0000313" key="6">
    <source>
        <dbReference type="EMBL" id="MFD2762048.1"/>
    </source>
</evidence>
<evidence type="ECO:0000256" key="2">
    <source>
        <dbReference type="ARBA" id="ARBA00022723"/>
    </source>
</evidence>
<keyword evidence="7" id="KW-1185">Reference proteome</keyword>